<dbReference type="AlphaFoldDB" id="A0A9N9IRF4"/>
<organism evidence="2 3">
    <name type="scientific">Acaulospora morrowiae</name>
    <dbReference type="NCBI Taxonomy" id="94023"/>
    <lineage>
        <taxon>Eukaryota</taxon>
        <taxon>Fungi</taxon>
        <taxon>Fungi incertae sedis</taxon>
        <taxon>Mucoromycota</taxon>
        <taxon>Glomeromycotina</taxon>
        <taxon>Glomeromycetes</taxon>
        <taxon>Diversisporales</taxon>
        <taxon>Acaulosporaceae</taxon>
        <taxon>Acaulospora</taxon>
    </lineage>
</organism>
<keyword evidence="3" id="KW-1185">Reference proteome</keyword>
<feature type="region of interest" description="Disordered" evidence="1">
    <location>
        <begin position="65"/>
        <end position="98"/>
    </location>
</feature>
<reference evidence="2" key="1">
    <citation type="submission" date="2021-06" db="EMBL/GenBank/DDBJ databases">
        <authorList>
            <person name="Kallberg Y."/>
            <person name="Tangrot J."/>
            <person name="Rosling A."/>
        </authorList>
    </citation>
    <scope>NUCLEOTIDE SEQUENCE</scope>
    <source>
        <strain evidence="2">CL551</strain>
    </source>
</reference>
<evidence type="ECO:0000313" key="3">
    <source>
        <dbReference type="Proteomes" id="UP000789342"/>
    </source>
</evidence>
<gene>
    <name evidence="2" type="ORF">AMORRO_LOCUS15114</name>
</gene>
<dbReference type="Proteomes" id="UP000789342">
    <property type="component" value="Unassembled WGS sequence"/>
</dbReference>
<name>A0A9N9IRF4_9GLOM</name>
<comment type="caution">
    <text evidence="2">The sequence shown here is derived from an EMBL/GenBank/DDBJ whole genome shotgun (WGS) entry which is preliminary data.</text>
</comment>
<evidence type="ECO:0000256" key="1">
    <source>
        <dbReference type="SAM" id="MobiDB-lite"/>
    </source>
</evidence>
<sequence>MGKNSHNYGDIENLLDTYFMVCLSVVVCCKAVWKTSSSPEWVKTHTTTVGIKHLLDVYFMVKNSPNYGGQKYDRESEDGADEERDTDQTIIGGRNDSM</sequence>
<accession>A0A9N9IRF4</accession>
<proteinExistence type="predicted"/>
<dbReference type="EMBL" id="CAJVPV010033466">
    <property type="protein sequence ID" value="CAG8747057.1"/>
    <property type="molecule type" value="Genomic_DNA"/>
</dbReference>
<protein>
    <submittedName>
        <fullName evidence="2">98_t:CDS:1</fullName>
    </submittedName>
</protein>
<evidence type="ECO:0000313" key="2">
    <source>
        <dbReference type="EMBL" id="CAG8747057.1"/>
    </source>
</evidence>
<feature type="compositionally biased region" description="Acidic residues" evidence="1">
    <location>
        <begin position="75"/>
        <end position="85"/>
    </location>
</feature>
<feature type="non-terminal residue" evidence="2">
    <location>
        <position position="98"/>
    </location>
</feature>